<dbReference type="Pfam" id="PF01352">
    <property type="entry name" value="KRAB"/>
    <property type="match status" value="1"/>
</dbReference>
<evidence type="ECO:0000313" key="4">
    <source>
        <dbReference type="Proteomes" id="UP000694726"/>
    </source>
</evidence>
<feature type="domain" description="KRAB" evidence="2">
    <location>
        <begin position="143"/>
        <end position="217"/>
    </location>
</feature>
<dbReference type="InterPro" id="IPR050169">
    <property type="entry name" value="Krueppel_C2H2_ZnF"/>
</dbReference>
<dbReference type="PANTHER" id="PTHR23232:SF133">
    <property type="entry name" value="RIKEN CDNA 1700020N01 GENE"/>
    <property type="match status" value="1"/>
</dbReference>
<dbReference type="Proteomes" id="UP000694726">
    <property type="component" value="Unplaced"/>
</dbReference>
<evidence type="ECO:0000256" key="1">
    <source>
        <dbReference type="SAM" id="MobiDB-lite"/>
    </source>
</evidence>
<dbReference type="InterPro" id="IPR036051">
    <property type="entry name" value="KRAB_dom_sf"/>
</dbReference>
<dbReference type="GO" id="GO:0006355">
    <property type="term" value="P:regulation of DNA-templated transcription"/>
    <property type="evidence" value="ECO:0007669"/>
    <property type="project" value="InterPro"/>
</dbReference>
<dbReference type="Ensembl" id="ENSSSCT00015073078.1">
    <property type="protein sequence ID" value="ENSSSCP00015029332.1"/>
    <property type="gene ID" value="ENSSSCG00015054826.1"/>
</dbReference>
<protein>
    <recommendedName>
        <fullName evidence="2">KRAB domain-containing protein</fullName>
    </recommendedName>
</protein>
<dbReference type="SUPFAM" id="SSF109640">
    <property type="entry name" value="KRAB domain (Kruppel-associated box)"/>
    <property type="match status" value="1"/>
</dbReference>
<dbReference type="Gene3D" id="6.10.140.140">
    <property type="match status" value="1"/>
</dbReference>
<proteinExistence type="predicted"/>
<accession>A0A8D0P6C9</accession>
<dbReference type="AlphaFoldDB" id="A0A8D0P6C9"/>
<feature type="region of interest" description="Disordered" evidence="1">
    <location>
        <begin position="1"/>
        <end position="31"/>
    </location>
</feature>
<dbReference type="CDD" id="cd07765">
    <property type="entry name" value="KRAB_A-box"/>
    <property type="match status" value="1"/>
</dbReference>
<dbReference type="PROSITE" id="PS50805">
    <property type="entry name" value="KRAB"/>
    <property type="match status" value="1"/>
</dbReference>
<dbReference type="PANTHER" id="PTHR23232">
    <property type="entry name" value="KRAB DOMAIN C2H2 ZINC FINGER"/>
    <property type="match status" value="1"/>
</dbReference>
<gene>
    <name evidence="3" type="primary">LOC106504178</name>
</gene>
<feature type="region of interest" description="Disordered" evidence="1">
    <location>
        <begin position="111"/>
        <end position="136"/>
    </location>
</feature>
<evidence type="ECO:0000259" key="2">
    <source>
        <dbReference type="PROSITE" id="PS50805"/>
    </source>
</evidence>
<dbReference type="InterPro" id="IPR001909">
    <property type="entry name" value="KRAB"/>
</dbReference>
<organism evidence="3 4">
    <name type="scientific">Sus scrofa</name>
    <name type="common">Pig</name>
    <dbReference type="NCBI Taxonomy" id="9823"/>
    <lineage>
        <taxon>Eukaryota</taxon>
        <taxon>Metazoa</taxon>
        <taxon>Chordata</taxon>
        <taxon>Craniata</taxon>
        <taxon>Vertebrata</taxon>
        <taxon>Euteleostomi</taxon>
        <taxon>Mammalia</taxon>
        <taxon>Eutheria</taxon>
        <taxon>Laurasiatheria</taxon>
        <taxon>Artiodactyla</taxon>
        <taxon>Suina</taxon>
        <taxon>Suidae</taxon>
        <taxon>Sus</taxon>
    </lineage>
</organism>
<reference evidence="3" key="1">
    <citation type="submission" date="2025-08" db="UniProtKB">
        <authorList>
            <consortium name="Ensembl"/>
        </authorList>
    </citation>
    <scope>IDENTIFICATION</scope>
</reference>
<feature type="compositionally biased region" description="Low complexity" evidence="1">
    <location>
        <begin position="111"/>
        <end position="121"/>
    </location>
</feature>
<sequence length="259" mass="28157">MPLGTASRALRTTLPRRRQEERPPLRTSNESVRSFCACASRRGGTSGVLFVAVVFALLGSVPAPGALCQNRGDETKKVREEALSPRHRGGSEVSVTPPGVSHTWPGIGTAVPASPSSPVASGRCRPQSPMAAAESRDPLQGGVTFEDIALYFSWEEWRLLDEAQRCLYRDVMLENYALISSLAFWMVAVEAADGLCALPSCLPVAPIQSVLTLHKAGFEVSSLAVRLSIPLCLPFPWLVHVSRSMASLLFFYLKKFFLL</sequence>
<dbReference type="SMART" id="SM00349">
    <property type="entry name" value="KRAB"/>
    <property type="match status" value="1"/>
</dbReference>
<name>A0A8D0P6C9_PIG</name>
<evidence type="ECO:0000313" key="3">
    <source>
        <dbReference type="Ensembl" id="ENSSSCP00015029332.1"/>
    </source>
</evidence>